<organism evidence="6 7">
    <name type="scientific">Thioclava indica</name>
    <dbReference type="NCBI Taxonomy" id="1353528"/>
    <lineage>
        <taxon>Bacteria</taxon>
        <taxon>Pseudomonadati</taxon>
        <taxon>Pseudomonadota</taxon>
        <taxon>Alphaproteobacteria</taxon>
        <taxon>Rhodobacterales</taxon>
        <taxon>Paracoccaceae</taxon>
        <taxon>Thioclava</taxon>
    </lineage>
</organism>
<dbReference type="EMBL" id="AUNB01000040">
    <property type="protein sequence ID" value="KEO57411.1"/>
    <property type="molecule type" value="Genomic_DNA"/>
</dbReference>
<dbReference type="InterPro" id="IPR016160">
    <property type="entry name" value="Ald_DH_CS_CYS"/>
</dbReference>
<keyword evidence="7" id="KW-1185">Reference proteome</keyword>
<evidence type="ECO:0000313" key="7">
    <source>
        <dbReference type="Proteomes" id="UP000027471"/>
    </source>
</evidence>
<reference evidence="6 7" key="1">
    <citation type="journal article" date="2015" name="Antonie Van Leeuwenhoek">
        <title>Thioclava indica sp. nov., isolated from surface seawater of the Indian Ocean.</title>
        <authorList>
            <person name="Liu Y."/>
            <person name="Lai Q."/>
            <person name="Du J."/>
            <person name="Xu H."/>
            <person name="Jiang L."/>
            <person name="Shao Z."/>
        </authorList>
    </citation>
    <scope>NUCLEOTIDE SEQUENCE [LARGE SCALE GENOMIC DNA]</scope>
    <source>
        <strain evidence="6 7">DT23-4</strain>
    </source>
</reference>
<dbReference type="InterPro" id="IPR029510">
    <property type="entry name" value="Ald_DH_CS_GLU"/>
</dbReference>
<evidence type="ECO:0000256" key="3">
    <source>
        <dbReference type="PROSITE-ProRule" id="PRU10007"/>
    </source>
</evidence>
<dbReference type="PROSITE" id="PS00687">
    <property type="entry name" value="ALDEHYDE_DEHYDR_GLU"/>
    <property type="match status" value="1"/>
</dbReference>
<evidence type="ECO:0000259" key="5">
    <source>
        <dbReference type="Pfam" id="PF00171"/>
    </source>
</evidence>
<gene>
    <name evidence="6" type="ORF">DT23_04905</name>
</gene>
<dbReference type="Pfam" id="PF00171">
    <property type="entry name" value="Aldedh"/>
    <property type="match status" value="1"/>
</dbReference>
<dbReference type="OrthoDB" id="9812625at2"/>
<dbReference type="InterPro" id="IPR016163">
    <property type="entry name" value="Ald_DH_C"/>
</dbReference>
<evidence type="ECO:0000256" key="1">
    <source>
        <dbReference type="ARBA" id="ARBA00009986"/>
    </source>
</evidence>
<comment type="similarity">
    <text evidence="1 4">Belongs to the aldehyde dehydrogenase family.</text>
</comment>
<dbReference type="GO" id="GO:0016620">
    <property type="term" value="F:oxidoreductase activity, acting on the aldehyde or oxo group of donors, NAD or NADP as acceptor"/>
    <property type="evidence" value="ECO:0007669"/>
    <property type="project" value="InterPro"/>
</dbReference>
<feature type="domain" description="Aldehyde dehydrogenase" evidence="5">
    <location>
        <begin position="3"/>
        <end position="454"/>
    </location>
</feature>
<keyword evidence="2 4" id="KW-0560">Oxidoreductase</keyword>
<dbReference type="Gene3D" id="3.40.309.10">
    <property type="entry name" value="Aldehyde Dehydrogenase, Chain A, domain 2"/>
    <property type="match status" value="1"/>
</dbReference>
<proteinExistence type="inferred from homology"/>
<evidence type="ECO:0000313" key="6">
    <source>
        <dbReference type="EMBL" id="KEO57411.1"/>
    </source>
</evidence>
<dbReference type="Gene3D" id="3.40.605.10">
    <property type="entry name" value="Aldehyde Dehydrogenase, Chain A, domain 1"/>
    <property type="match status" value="1"/>
</dbReference>
<dbReference type="InterPro" id="IPR016162">
    <property type="entry name" value="Ald_DH_N"/>
</dbReference>
<dbReference type="RefSeq" id="WP_038131606.1">
    <property type="nucleotide sequence ID" value="NZ_AUNB01000040.1"/>
</dbReference>
<feature type="active site" evidence="3">
    <location>
        <position position="230"/>
    </location>
</feature>
<dbReference type="STRING" id="1353528.DT23_04905"/>
<dbReference type="PANTHER" id="PTHR11699">
    <property type="entry name" value="ALDEHYDE DEHYDROGENASE-RELATED"/>
    <property type="match status" value="1"/>
</dbReference>
<dbReference type="Proteomes" id="UP000027471">
    <property type="component" value="Unassembled WGS sequence"/>
</dbReference>
<dbReference type="SUPFAM" id="SSF53720">
    <property type="entry name" value="ALDH-like"/>
    <property type="match status" value="1"/>
</dbReference>
<dbReference type="eggNOG" id="COG1012">
    <property type="taxonomic scope" value="Bacteria"/>
</dbReference>
<dbReference type="FunFam" id="3.40.309.10:FF:000009">
    <property type="entry name" value="Aldehyde dehydrogenase A"/>
    <property type="match status" value="1"/>
</dbReference>
<dbReference type="InterPro" id="IPR016161">
    <property type="entry name" value="Ald_DH/histidinol_DH"/>
</dbReference>
<accession>A0A074JIF0</accession>
<dbReference type="PROSITE" id="PS00070">
    <property type="entry name" value="ALDEHYDE_DEHYDR_CYS"/>
    <property type="match status" value="1"/>
</dbReference>
<evidence type="ECO:0000256" key="2">
    <source>
        <dbReference type="ARBA" id="ARBA00023002"/>
    </source>
</evidence>
<dbReference type="InterPro" id="IPR015590">
    <property type="entry name" value="Aldehyde_DH_dom"/>
</dbReference>
<sequence length="462" mass="49759">MSKVIECISPVDGQVYATRETLSHPDAQMMVARARAAQPSWAARPLADRIALVQAGLAALNEMTDQAVEELAWQMGRPTRYGGEFGGMNERANYMVSIAEASLAPMVIEDSATALRQIAREPMGVVAIIAPWNYPYMTVINSLVPALIAGNTVVLKHATQTMLVGERIAQAFHAAGIPEDVFQNVFLSHDVTEKLLAERAFDFINFTGSVGGGRALEKAAAGTFVGMGLELGGKDPGYVAEDADLDAAVDGLMDGALFNAGQCCCGIERIYVHESLFDAFVGKAIDWASKLKLGNPFDADTTLGPMANKRFAEVVRGQIADAINEGAQPLLDPAMFPADDGGAYLAPQILINVNHEMRVMREESFGPVVGIMSVKNDEEAIAAMNDCQYGLTCSLWTADPERAETIGARLQTGTVFMNRCDYLDPALCWTGCKETGRGNSLSVLGYHALTRPKSYHLKKVTK</sequence>
<comment type="caution">
    <text evidence="6">The sequence shown here is derived from an EMBL/GenBank/DDBJ whole genome shotgun (WGS) entry which is preliminary data.</text>
</comment>
<name>A0A074JIF0_9RHOB</name>
<evidence type="ECO:0000256" key="4">
    <source>
        <dbReference type="RuleBase" id="RU003345"/>
    </source>
</evidence>
<dbReference type="CDD" id="cd07102">
    <property type="entry name" value="ALDH_EDX86601"/>
    <property type="match status" value="1"/>
</dbReference>
<dbReference type="AlphaFoldDB" id="A0A074JIF0"/>
<protein>
    <submittedName>
        <fullName evidence="6">Aldehyde dehydrogenase</fullName>
    </submittedName>
</protein>